<reference evidence="3 4" key="1">
    <citation type="submission" date="2018-03" db="EMBL/GenBank/DDBJ databases">
        <title>Aerobic endospore-forming bacteria genome sequencing and assembly.</title>
        <authorList>
            <person name="Cavalcante D.A."/>
            <person name="Driks A."/>
            <person name="Putonti C."/>
            <person name="De-Souza M.T."/>
        </authorList>
    </citation>
    <scope>NUCLEOTIDE SEQUENCE [LARGE SCALE GENOMIC DNA]</scope>
    <source>
        <strain evidence="3 4">SDF0028</strain>
    </source>
</reference>
<keyword evidence="1" id="KW-1133">Transmembrane helix</keyword>
<keyword evidence="1" id="KW-0472">Membrane</keyword>
<evidence type="ECO:0000313" key="4">
    <source>
        <dbReference type="Proteomes" id="UP000316208"/>
    </source>
</evidence>
<evidence type="ECO:0000259" key="2">
    <source>
        <dbReference type="Pfam" id="PF07811"/>
    </source>
</evidence>
<proteinExistence type="predicted"/>
<keyword evidence="4" id="KW-1185">Reference proteome</keyword>
<comment type="caution">
    <text evidence="3">The sequence shown here is derived from an EMBL/GenBank/DDBJ whole genome shotgun (WGS) entry which is preliminary data.</text>
</comment>
<gene>
    <name evidence="3" type="ORF">C7Y44_13640</name>
</gene>
<dbReference type="InterPro" id="IPR012495">
    <property type="entry name" value="TadE-like_dom"/>
</dbReference>
<dbReference type="RefSeq" id="WP_142544349.1">
    <property type="nucleotide sequence ID" value="NZ_SADY01000004.1"/>
</dbReference>
<dbReference type="EMBL" id="SADY01000004">
    <property type="protein sequence ID" value="TQR44197.1"/>
    <property type="molecule type" value="Genomic_DNA"/>
</dbReference>
<evidence type="ECO:0000256" key="1">
    <source>
        <dbReference type="SAM" id="Phobius"/>
    </source>
</evidence>
<protein>
    <submittedName>
        <fullName evidence="3">Pilus assembly protein</fullName>
    </submittedName>
</protein>
<keyword evidence="1" id="KW-0812">Transmembrane</keyword>
<feature type="transmembrane region" description="Helical" evidence="1">
    <location>
        <begin position="12"/>
        <end position="34"/>
    </location>
</feature>
<sequence>MKWFRKNENGSITLEAAMVLPLFLAFVILLIAIIRLTITQMALQNATTEMTKQAATHIYPISYAFNAFQGSPLGEAVQQVYELATSSDARVDKAGELIDSSIDGLVTDPIIKGLEQQLEQQGLDPMISQVMTDFVKDHILSAATKELKEEVKKEAIPPIKEVSESLEEYTKRVEQQVKDRINGAVNNAVRPFVMSFVDERLIDKRNLNITKLTLPNLTDKHPKFGVNVEYTVHLIVPFISYDFKIRSKAVERVWSGTS</sequence>
<evidence type="ECO:0000313" key="3">
    <source>
        <dbReference type="EMBL" id="TQR44197.1"/>
    </source>
</evidence>
<feature type="domain" description="TadE-like" evidence="2">
    <location>
        <begin position="10"/>
        <end position="49"/>
    </location>
</feature>
<dbReference type="Pfam" id="PF07811">
    <property type="entry name" value="TadE"/>
    <property type="match status" value="1"/>
</dbReference>
<organism evidence="3 4">
    <name type="scientific">Paenibacillus popilliae</name>
    <name type="common">Bacillus popilliae</name>
    <dbReference type="NCBI Taxonomy" id="78057"/>
    <lineage>
        <taxon>Bacteria</taxon>
        <taxon>Bacillati</taxon>
        <taxon>Bacillota</taxon>
        <taxon>Bacilli</taxon>
        <taxon>Bacillales</taxon>
        <taxon>Paenibacillaceae</taxon>
        <taxon>Paenibacillus</taxon>
    </lineage>
</organism>
<dbReference type="Proteomes" id="UP000316208">
    <property type="component" value="Unassembled WGS sequence"/>
</dbReference>
<accession>A0ABY3ANP5</accession>
<name>A0ABY3ANP5_PAEPP</name>